<dbReference type="Pfam" id="PF15661">
    <property type="entry name" value="CF222"/>
    <property type="match status" value="1"/>
</dbReference>
<gene>
    <name evidence="2" type="primary">BNIP5</name>
    <name evidence="2" type="ORF">P7K49_007873</name>
</gene>
<feature type="compositionally biased region" description="Basic and acidic residues" evidence="1">
    <location>
        <begin position="10"/>
        <end position="33"/>
    </location>
</feature>
<feature type="compositionally biased region" description="Basic and acidic residues" evidence="1">
    <location>
        <begin position="183"/>
        <end position="195"/>
    </location>
</feature>
<dbReference type="Proteomes" id="UP001266305">
    <property type="component" value="Unassembled WGS sequence"/>
</dbReference>
<feature type="region of interest" description="Disordered" evidence="1">
    <location>
        <begin position="1"/>
        <end position="35"/>
    </location>
</feature>
<organism evidence="2 3">
    <name type="scientific">Saguinus oedipus</name>
    <name type="common">Cotton-top tamarin</name>
    <name type="synonym">Oedipomidas oedipus</name>
    <dbReference type="NCBI Taxonomy" id="9490"/>
    <lineage>
        <taxon>Eukaryota</taxon>
        <taxon>Metazoa</taxon>
        <taxon>Chordata</taxon>
        <taxon>Craniata</taxon>
        <taxon>Vertebrata</taxon>
        <taxon>Euteleostomi</taxon>
        <taxon>Mammalia</taxon>
        <taxon>Eutheria</taxon>
        <taxon>Euarchontoglires</taxon>
        <taxon>Primates</taxon>
        <taxon>Haplorrhini</taxon>
        <taxon>Platyrrhini</taxon>
        <taxon>Cebidae</taxon>
        <taxon>Callitrichinae</taxon>
        <taxon>Saguinus</taxon>
    </lineage>
</organism>
<dbReference type="EMBL" id="JASSZA010000004">
    <property type="protein sequence ID" value="KAK2113607.1"/>
    <property type="molecule type" value="Genomic_DNA"/>
</dbReference>
<reference evidence="2 3" key="1">
    <citation type="submission" date="2023-05" db="EMBL/GenBank/DDBJ databases">
        <title>B98-5 Cell Line De Novo Hybrid Assembly: An Optical Mapping Approach.</title>
        <authorList>
            <person name="Kananen K."/>
            <person name="Auerbach J.A."/>
            <person name="Kautto E."/>
            <person name="Blachly J.S."/>
        </authorList>
    </citation>
    <scope>NUCLEOTIDE SEQUENCE [LARGE SCALE GENOMIC DNA]</scope>
    <source>
        <strain evidence="2">B95-8</strain>
        <tissue evidence="2">Cell line</tissue>
    </source>
</reference>
<comment type="caution">
    <text evidence="2">The sequence shown here is derived from an EMBL/GenBank/DDBJ whole genome shotgun (WGS) entry which is preliminary data.</text>
</comment>
<feature type="region of interest" description="Disordered" evidence="1">
    <location>
        <begin position="123"/>
        <end position="264"/>
    </location>
</feature>
<protein>
    <submittedName>
        <fullName evidence="2">Protein bnip5</fullName>
    </submittedName>
</protein>
<evidence type="ECO:0000313" key="3">
    <source>
        <dbReference type="Proteomes" id="UP001266305"/>
    </source>
</evidence>
<feature type="compositionally biased region" description="Basic and acidic residues" evidence="1">
    <location>
        <begin position="243"/>
        <end position="253"/>
    </location>
</feature>
<name>A0ABQ9VWA9_SAGOE</name>
<sequence length="271" mass="30242">MENPRRPRRPLTERKAKSLDRPLAPRKDSESWDCHCLSLPTAPTRKALHWTTSDWARRSESPAPSAEAQGTTAAALTPEETREFLPSEQRPPQDTKRDKAQRCAQQGWLKIILNFFLLRTGHEEPREKASRRARGKEDLSQPPEPPEAPGEPTLRKRAHHDKKASRKKQGHKKHMAEVNKAAQDQEARGQEEGLSRRAAALHSGEADLGPAHRGGEDSDHQSFLIRVDGAGPLDVSPHATGHQQEEELRKPDGESESLVTFLPVAEVAVTE</sequence>
<dbReference type="PANTHER" id="PTHR22435">
    <property type="entry name" value="CHROMOSOME 6 OPEN READING FRAME 222"/>
    <property type="match status" value="1"/>
</dbReference>
<feature type="compositionally biased region" description="Basic residues" evidence="1">
    <location>
        <begin position="155"/>
        <end position="174"/>
    </location>
</feature>
<proteinExistence type="predicted"/>
<evidence type="ECO:0000313" key="2">
    <source>
        <dbReference type="EMBL" id="KAK2113607.1"/>
    </source>
</evidence>
<feature type="compositionally biased region" description="Basic and acidic residues" evidence="1">
    <location>
        <begin position="123"/>
        <end position="139"/>
    </location>
</feature>
<accession>A0ABQ9VWA9</accession>
<keyword evidence="3" id="KW-1185">Reference proteome</keyword>
<evidence type="ECO:0000256" key="1">
    <source>
        <dbReference type="SAM" id="MobiDB-lite"/>
    </source>
</evidence>
<feature type="region of interest" description="Disordered" evidence="1">
    <location>
        <begin position="50"/>
        <end position="102"/>
    </location>
</feature>
<dbReference type="PANTHER" id="PTHR22435:SF0">
    <property type="entry name" value="PROTEIN BNIP5"/>
    <property type="match status" value="1"/>
</dbReference>
<dbReference type="InterPro" id="IPR031362">
    <property type="entry name" value="BNIP5"/>
</dbReference>
<feature type="compositionally biased region" description="Basic and acidic residues" evidence="1">
    <location>
        <begin position="79"/>
        <end position="101"/>
    </location>
</feature>